<evidence type="ECO:0000313" key="7">
    <source>
        <dbReference type="Proteomes" id="UP000886751"/>
    </source>
</evidence>
<evidence type="ECO:0000313" key="6">
    <source>
        <dbReference type="EMBL" id="HIX95627.1"/>
    </source>
</evidence>
<dbReference type="PROSITE" id="PS50110">
    <property type="entry name" value="RESPONSE_REGULATORY"/>
    <property type="match status" value="1"/>
</dbReference>
<dbReference type="EMBL" id="DXEI01000137">
    <property type="protein sequence ID" value="HIX95627.1"/>
    <property type="molecule type" value="Genomic_DNA"/>
</dbReference>
<dbReference type="PROSITE" id="PS50930">
    <property type="entry name" value="HTH_LYTTR"/>
    <property type="match status" value="1"/>
</dbReference>
<dbReference type="Pfam" id="PF04397">
    <property type="entry name" value="LytTR"/>
    <property type="match status" value="1"/>
</dbReference>
<proteinExistence type="predicted"/>
<dbReference type="Pfam" id="PF00072">
    <property type="entry name" value="Response_reg"/>
    <property type="match status" value="1"/>
</dbReference>
<dbReference type="SMART" id="SM00448">
    <property type="entry name" value="REC"/>
    <property type="match status" value="1"/>
</dbReference>
<evidence type="ECO:0000259" key="4">
    <source>
        <dbReference type="PROSITE" id="PS50110"/>
    </source>
</evidence>
<dbReference type="InterPro" id="IPR007492">
    <property type="entry name" value="LytTR_DNA-bd_dom"/>
</dbReference>
<reference evidence="6" key="2">
    <citation type="submission" date="2021-04" db="EMBL/GenBank/DDBJ databases">
        <authorList>
            <person name="Gilroy R."/>
        </authorList>
    </citation>
    <scope>NUCLEOTIDE SEQUENCE</scope>
    <source>
        <strain evidence="6">ChiHecec2B26-7398</strain>
    </source>
</reference>
<reference evidence="6" key="1">
    <citation type="journal article" date="2021" name="PeerJ">
        <title>Extensive microbial diversity within the chicken gut microbiome revealed by metagenomics and culture.</title>
        <authorList>
            <person name="Gilroy R."/>
            <person name="Ravi A."/>
            <person name="Getino M."/>
            <person name="Pursley I."/>
            <person name="Horton D.L."/>
            <person name="Alikhan N.F."/>
            <person name="Baker D."/>
            <person name="Gharbi K."/>
            <person name="Hall N."/>
            <person name="Watson M."/>
            <person name="Adriaenssens E.M."/>
            <person name="Foster-Nyarko E."/>
            <person name="Jarju S."/>
            <person name="Secka A."/>
            <person name="Antonio M."/>
            <person name="Oren A."/>
            <person name="Chaudhuri R.R."/>
            <person name="La Ragione R."/>
            <person name="Hildebrand F."/>
            <person name="Pallen M.J."/>
        </authorList>
    </citation>
    <scope>NUCLEOTIDE SEQUENCE</scope>
    <source>
        <strain evidence="6">ChiHecec2B26-7398</strain>
    </source>
</reference>
<sequence>MDYRIAVCDDEPQARELAQACAVQWAHKHGYSVEVRQFPTGDAFLFQYEQDKAWDILLLDVEMPGCSGVELAKAVRQQNKRTQIVFITGYADYIAEGYDVSALHYLLKPLDREKLFSVLGRAAERLHQSGRALLLELPEELVRVPLYEVEYLEVRGNYVTVHTGREAYTVKKALSALERELDARFFRVGRSFVVNLGKVRRATKKEAILESGSAVPLPRGGYEALNRAILQTL</sequence>
<evidence type="ECO:0000259" key="5">
    <source>
        <dbReference type="PROSITE" id="PS50930"/>
    </source>
</evidence>
<dbReference type="Proteomes" id="UP000886751">
    <property type="component" value="Unassembled WGS sequence"/>
</dbReference>
<feature type="domain" description="Response regulatory" evidence="4">
    <location>
        <begin position="4"/>
        <end position="123"/>
    </location>
</feature>
<name>A0A9D1Y2L0_9FIRM</name>
<dbReference type="InterPro" id="IPR001789">
    <property type="entry name" value="Sig_transdc_resp-reg_receiver"/>
</dbReference>
<accession>A0A9D1Y2L0</accession>
<evidence type="ECO:0000256" key="3">
    <source>
        <dbReference type="PROSITE-ProRule" id="PRU00169"/>
    </source>
</evidence>
<gene>
    <name evidence="6" type="ORF">H9846_09240</name>
</gene>
<feature type="domain" description="HTH LytTR-type" evidence="5">
    <location>
        <begin position="133"/>
        <end position="231"/>
    </location>
</feature>
<dbReference type="SUPFAM" id="SSF52172">
    <property type="entry name" value="CheY-like"/>
    <property type="match status" value="1"/>
</dbReference>
<evidence type="ECO:0000256" key="1">
    <source>
        <dbReference type="ARBA" id="ARBA00018672"/>
    </source>
</evidence>
<protein>
    <recommendedName>
        <fullName evidence="1">Stage 0 sporulation protein A homolog</fullName>
    </recommendedName>
</protein>
<comment type="caution">
    <text evidence="6">The sequence shown here is derived from an EMBL/GenBank/DDBJ whole genome shotgun (WGS) entry which is preliminary data.</text>
</comment>
<dbReference type="AlphaFoldDB" id="A0A9D1Y2L0"/>
<dbReference type="GO" id="GO:0003677">
    <property type="term" value="F:DNA binding"/>
    <property type="evidence" value="ECO:0007669"/>
    <property type="project" value="UniProtKB-KW"/>
</dbReference>
<dbReference type="Gene3D" id="2.40.50.1020">
    <property type="entry name" value="LytTr DNA-binding domain"/>
    <property type="match status" value="1"/>
</dbReference>
<evidence type="ECO:0000256" key="2">
    <source>
        <dbReference type="ARBA" id="ARBA00024867"/>
    </source>
</evidence>
<keyword evidence="6" id="KW-0238">DNA-binding</keyword>
<dbReference type="Gene3D" id="3.40.50.2300">
    <property type="match status" value="1"/>
</dbReference>
<comment type="function">
    <text evidence="2">May play the central regulatory role in sporulation. It may be an element of the effector pathway responsible for the activation of sporulation genes in response to nutritional stress. Spo0A may act in concert with spo0H (a sigma factor) to control the expression of some genes that are critical to the sporulation process.</text>
</comment>
<feature type="modified residue" description="4-aspartylphosphate" evidence="3">
    <location>
        <position position="60"/>
    </location>
</feature>
<dbReference type="SMART" id="SM00850">
    <property type="entry name" value="LytTR"/>
    <property type="match status" value="1"/>
</dbReference>
<dbReference type="GO" id="GO:0000156">
    <property type="term" value="F:phosphorelay response regulator activity"/>
    <property type="evidence" value="ECO:0007669"/>
    <property type="project" value="InterPro"/>
</dbReference>
<dbReference type="PANTHER" id="PTHR37299">
    <property type="entry name" value="TRANSCRIPTIONAL REGULATOR-RELATED"/>
    <property type="match status" value="1"/>
</dbReference>
<dbReference type="InterPro" id="IPR046947">
    <property type="entry name" value="LytR-like"/>
</dbReference>
<keyword evidence="3" id="KW-0597">Phosphoprotein</keyword>
<dbReference type="InterPro" id="IPR011006">
    <property type="entry name" value="CheY-like_superfamily"/>
</dbReference>
<dbReference type="PANTHER" id="PTHR37299:SF1">
    <property type="entry name" value="STAGE 0 SPORULATION PROTEIN A HOMOLOG"/>
    <property type="match status" value="1"/>
</dbReference>
<organism evidence="6 7">
    <name type="scientific">Candidatus Gemmiger excrementipullorum</name>
    <dbReference type="NCBI Taxonomy" id="2838610"/>
    <lineage>
        <taxon>Bacteria</taxon>
        <taxon>Bacillati</taxon>
        <taxon>Bacillota</taxon>
        <taxon>Clostridia</taxon>
        <taxon>Eubacteriales</taxon>
        <taxon>Gemmiger</taxon>
    </lineage>
</organism>